<reference evidence="1 2" key="1">
    <citation type="submission" date="2018-06" db="EMBL/GenBank/DDBJ databases">
        <authorList>
            <consortium name="Pathogen Informatics"/>
            <person name="Doyle S."/>
        </authorList>
    </citation>
    <scope>NUCLEOTIDE SEQUENCE [LARGE SCALE GENOMIC DNA]</scope>
    <source>
        <strain evidence="1 2">NCTC11343</strain>
    </source>
</reference>
<dbReference type="EMBL" id="UAUU01000011">
    <property type="protein sequence ID" value="SPZ92022.1"/>
    <property type="molecule type" value="Genomic_DNA"/>
</dbReference>
<evidence type="ECO:0000313" key="2">
    <source>
        <dbReference type="Proteomes" id="UP000251241"/>
    </source>
</evidence>
<dbReference type="AlphaFoldDB" id="A0A2X2JCH3"/>
<accession>A0A2X2JCH3</accession>
<dbReference type="GeneID" id="97182163"/>
<protein>
    <submittedName>
        <fullName evidence="1">Uncharacterized protein</fullName>
    </submittedName>
</protein>
<evidence type="ECO:0000313" key="1">
    <source>
        <dbReference type="EMBL" id="SPZ92022.1"/>
    </source>
</evidence>
<proteinExistence type="predicted"/>
<dbReference type="Proteomes" id="UP000251241">
    <property type="component" value="Unassembled WGS sequence"/>
</dbReference>
<organism evidence="1 2">
    <name type="scientific">Sphingobacterium multivorum</name>
    <dbReference type="NCBI Taxonomy" id="28454"/>
    <lineage>
        <taxon>Bacteria</taxon>
        <taxon>Pseudomonadati</taxon>
        <taxon>Bacteroidota</taxon>
        <taxon>Sphingobacteriia</taxon>
        <taxon>Sphingobacteriales</taxon>
        <taxon>Sphingobacteriaceae</taxon>
        <taxon>Sphingobacterium</taxon>
    </lineage>
</organism>
<gene>
    <name evidence="1" type="ORF">NCTC11343_04071</name>
</gene>
<dbReference type="RefSeq" id="WP_112375630.1">
    <property type="nucleotide sequence ID" value="NZ_CP069793.1"/>
</dbReference>
<name>A0A2X2JCH3_SPHMU</name>
<sequence>MKKYLKKYALVFPLLGIVLLFHNCQSSTPKEVKLHEESNTTTDIRSSKRINAAVIVQKVTFPNMPFAELIKLMNLTNDSSPAALWKAISALPQAEQIKKDSFDIENPLQRMELMLVPLRKMEIKFDQQQAKSNAEGLTYRLENYVNYNKGLGEVFLANSENEAIHVGLNYPEGRLNGLAKVQIRINPKEYMIDKTGKTKVIAGITCQQAIYNKIDASDKTLPKFVVWKSPRIPKGINVLHPYVFDENEGILEIDAYLNADENSLLRFTTTAVVEKKFEPNEFEVTKAHVKLDGAKDQKNIEKNVLYVVFH</sequence>